<feature type="non-terminal residue" evidence="1">
    <location>
        <position position="65"/>
    </location>
</feature>
<dbReference type="EMBL" id="LAZR01064174">
    <property type="protein sequence ID" value="KKK58048.1"/>
    <property type="molecule type" value="Genomic_DNA"/>
</dbReference>
<accession>A0A0F8WMX7</accession>
<gene>
    <name evidence="1" type="ORF">LCGC14_3048390</name>
</gene>
<name>A0A0F8WMX7_9ZZZZ</name>
<evidence type="ECO:0000313" key="1">
    <source>
        <dbReference type="EMBL" id="KKK58048.1"/>
    </source>
</evidence>
<dbReference type="AlphaFoldDB" id="A0A0F8WMX7"/>
<reference evidence="1" key="1">
    <citation type="journal article" date="2015" name="Nature">
        <title>Complex archaea that bridge the gap between prokaryotes and eukaryotes.</title>
        <authorList>
            <person name="Spang A."/>
            <person name="Saw J.H."/>
            <person name="Jorgensen S.L."/>
            <person name="Zaremba-Niedzwiedzka K."/>
            <person name="Martijn J."/>
            <person name="Lind A.E."/>
            <person name="van Eijk R."/>
            <person name="Schleper C."/>
            <person name="Guy L."/>
            <person name="Ettema T.J."/>
        </authorList>
    </citation>
    <scope>NUCLEOTIDE SEQUENCE</scope>
</reference>
<comment type="caution">
    <text evidence="1">The sequence shown here is derived from an EMBL/GenBank/DDBJ whole genome shotgun (WGS) entry which is preliminary data.</text>
</comment>
<protein>
    <submittedName>
        <fullName evidence="1">Uncharacterized protein</fullName>
    </submittedName>
</protein>
<proteinExistence type="predicted"/>
<organism evidence="1">
    <name type="scientific">marine sediment metagenome</name>
    <dbReference type="NCBI Taxonomy" id="412755"/>
    <lineage>
        <taxon>unclassified sequences</taxon>
        <taxon>metagenomes</taxon>
        <taxon>ecological metagenomes</taxon>
    </lineage>
</organism>
<sequence length="65" mass="7304">MNRWLSGVERHETAAQGGYGNVQGAMQATAVVHHVMEGWLSTMVRWAEERPVHHQASYHFGIGMD</sequence>